<feature type="binding site" evidence="1">
    <location>
        <position position="49"/>
    </location>
    <ligand>
        <name>Mg(2+)</name>
        <dbReference type="ChEBI" id="CHEBI:18420"/>
        <label>1</label>
    </ligand>
</feature>
<dbReference type="RefSeq" id="WP_184193554.1">
    <property type="nucleotide sequence ID" value="NZ_JACHGW010000002.1"/>
</dbReference>
<organism evidence="2 3">
    <name type="scientific">Armatimonas rosea</name>
    <dbReference type="NCBI Taxonomy" id="685828"/>
    <lineage>
        <taxon>Bacteria</taxon>
        <taxon>Bacillati</taxon>
        <taxon>Armatimonadota</taxon>
        <taxon>Armatimonadia</taxon>
        <taxon>Armatimonadales</taxon>
        <taxon>Armatimonadaceae</taxon>
        <taxon>Armatimonas</taxon>
    </lineage>
</organism>
<feature type="binding site" evidence="1">
    <location>
        <position position="259"/>
    </location>
    <ligand>
        <name>Mg(2+)</name>
        <dbReference type="ChEBI" id="CHEBI:18420"/>
        <label>1</label>
    </ligand>
</feature>
<dbReference type="Pfam" id="PF03747">
    <property type="entry name" value="ADP_ribosyl_GH"/>
    <property type="match status" value="1"/>
</dbReference>
<sequence>MTPIERARLSLDGLSVGDGFGEGYFSNPNVVEGLIAQRALPSAPWRWTDDTQMAISIVDVLERYGEINQDVLALQFGERYEPGRGYGPAMHDLMRQYRVGGKWHKLAPAMFDGQGSFGNGSAMRVAPLGAYFADDLEKVKIEAAKSAVVTHASPEGIAGAVAVAVATALAWQTRGKEVSRAEFLEAIVPHVPDSLVRAGIVKAIRLEARHVVTAVAALGNGTGVSCQDTVPFCLWCAAGQLDNYAEALWLTVAGLGDRDTTCAIVGGILAVRVPIPTEWLASREPLNGKMTDWD</sequence>
<protein>
    <submittedName>
        <fullName evidence="2">ADP-ribosylglycohydrolase</fullName>
    </submittedName>
</protein>
<dbReference type="SUPFAM" id="SSF101478">
    <property type="entry name" value="ADP-ribosylglycohydrolase"/>
    <property type="match status" value="1"/>
</dbReference>
<keyword evidence="3" id="KW-1185">Reference proteome</keyword>
<feature type="binding site" evidence="1">
    <location>
        <position position="48"/>
    </location>
    <ligand>
        <name>Mg(2+)</name>
        <dbReference type="ChEBI" id="CHEBI:18420"/>
        <label>1</label>
    </ligand>
</feature>
<proteinExistence type="predicted"/>
<dbReference type="InterPro" id="IPR036705">
    <property type="entry name" value="Ribosyl_crysJ1_sf"/>
</dbReference>
<dbReference type="Gene3D" id="1.10.4080.10">
    <property type="entry name" value="ADP-ribosylation/Crystallin J1"/>
    <property type="match status" value="1"/>
</dbReference>
<dbReference type="InterPro" id="IPR050792">
    <property type="entry name" value="ADP-ribosylglycohydrolase"/>
</dbReference>
<evidence type="ECO:0000256" key="1">
    <source>
        <dbReference type="PIRSR" id="PIRSR605502-1"/>
    </source>
</evidence>
<dbReference type="EMBL" id="JACHGW010000002">
    <property type="protein sequence ID" value="MBB6049797.1"/>
    <property type="molecule type" value="Genomic_DNA"/>
</dbReference>
<comment type="caution">
    <text evidence="2">The sequence shown here is derived from an EMBL/GenBank/DDBJ whole genome shotgun (WGS) entry which is preliminary data.</text>
</comment>
<dbReference type="AlphaFoldDB" id="A0A7W9SNB8"/>
<name>A0A7W9SNB8_ARMRO</name>
<feature type="binding site" evidence="1">
    <location>
        <position position="257"/>
    </location>
    <ligand>
        <name>Mg(2+)</name>
        <dbReference type="ChEBI" id="CHEBI:18420"/>
        <label>1</label>
    </ligand>
</feature>
<comment type="cofactor">
    <cofactor evidence="1">
        <name>Mg(2+)</name>
        <dbReference type="ChEBI" id="CHEBI:18420"/>
    </cofactor>
    <text evidence="1">Binds 2 magnesium ions per subunit.</text>
</comment>
<keyword evidence="1" id="KW-0479">Metal-binding</keyword>
<gene>
    <name evidence="2" type="ORF">HNQ39_001588</name>
</gene>
<dbReference type="GO" id="GO:0016787">
    <property type="term" value="F:hydrolase activity"/>
    <property type="evidence" value="ECO:0007669"/>
    <property type="project" value="UniProtKB-KW"/>
</dbReference>
<evidence type="ECO:0000313" key="2">
    <source>
        <dbReference type="EMBL" id="MBB6049797.1"/>
    </source>
</evidence>
<dbReference type="GO" id="GO:0046872">
    <property type="term" value="F:metal ion binding"/>
    <property type="evidence" value="ECO:0007669"/>
    <property type="project" value="UniProtKB-KW"/>
</dbReference>
<feature type="binding site" evidence="1">
    <location>
        <position position="260"/>
    </location>
    <ligand>
        <name>Mg(2+)</name>
        <dbReference type="ChEBI" id="CHEBI:18420"/>
        <label>1</label>
    </ligand>
</feature>
<dbReference type="PANTHER" id="PTHR16222">
    <property type="entry name" value="ADP-RIBOSYLGLYCOHYDROLASE"/>
    <property type="match status" value="1"/>
</dbReference>
<dbReference type="Proteomes" id="UP000520814">
    <property type="component" value="Unassembled WGS sequence"/>
</dbReference>
<keyword evidence="1" id="KW-0460">Magnesium</keyword>
<dbReference type="InterPro" id="IPR005502">
    <property type="entry name" value="Ribosyl_crysJ1"/>
</dbReference>
<accession>A0A7W9SNB8</accession>
<evidence type="ECO:0000313" key="3">
    <source>
        <dbReference type="Proteomes" id="UP000520814"/>
    </source>
</evidence>
<reference evidence="2 3" key="1">
    <citation type="submission" date="2020-08" db="EMBL/GenBank/DDBJ databases">
        <title>Genomic Encyclopedia of Type Strains, Phase IV (KMG-IV): sequencing the most valuable type-strain genomes for metagenomic binning, comparative biology and taxonomic classification.</title>
        <authorList>
            <person name="Goeker M."/>
        </authorList>
    </citation>
    <scope>NUCLEOTIDE SEQUENCE [LARGE SCALE GENOMIC DNA]</scope>
    <source>
        <strain evidence="2 3">DSM 23562</strain>
    </source>
</reference>
<dbReference type="PANTHER" id="PTHR16222:SF12">
    <property type="entry name" value="ADP-RIBOSYLGLYCOHYDROLASE-RELATED"/>
    <property type="match status" value="1"/>
</dbReference>
<keyword evidence="2" id="KW-0378">Hydrolase</keyword>
<feature type="binding site" evidence="1">
    <location>
        <position position="50"/>
    </location>
    <ligand>
        <name>Mg(2+)</name>
        <dbReference type="ChEBI" id="CHEBI:18420"/>
        <label>1</label>
    </ligand>
</feature>